<sequence length="93" mass="10481">MEDKKIDFSNLEIKLAELNAQAFQRAERVCRMAADPTPDIIYSSNFRARLAAEALGVEFRDIMALNLSEFTSIVSRTLNFLLQNLGAEILDKS</sequence>
<dbReference type="RefSeq" id="WP_039205554.1">
    <property type="nucleotide sequence ID" value="NZ_JSCE01000001.1"/>
</dbReference>
<comment type="caution">
    <text evidence="1">The sequence shown here is derived from an EMBL/GenBank/DDBJ whole genome shotgun (WGS) entry which is preliminary data.</text>
</comment>
<gene>
    <name evidence="1" type="ORF">NZ47_00005</name>
</gene>
<dbReference type="EMBL" id="JSCE01000001">
    <property type="protein sequence ID" value="KHM53235.1"/>
    <property type="molecule type" value="Genomic_DNA"/>
</dbReference>
<evidence type="ECO:0000313" key="2">
    <source>
        <dbReference type="Proteomes" id="UP000030993"/>
    </source>
</evidence>
<name>A0A0B2JY96_9FIRM</name>
<evidence type="ECO:0000313" key="1">
    <source>
        <dbReference type="EMBL" id="KHM53235.1"/>
    </source>
</evidence>
<dbReference type="Proteomes" id="UP000030993">
    <property type="component" value="Unassembled WGS sequence"/>
</dbReference>
<dbReference type="AlphaFoldDB" id="A0A0B2JY96"/>
<proteinExistence type="predicted"/>
<keyword evidence="2" id="KW-1185">Reference proteome</keyword>
<dbReference type="STRING" id="82374.NZ47_00005"/>
<accession>A0A0B2JY96</accession>
<reference evidence="1 2" key="1">
    <citation type="journal article" date="2013" name="PLoS ONE">
        <title>Identification and characterization of three novel lipases belonging to families II and V from Anaerovibrio lipolyticus 5ST.</title>
        <authorList>
            <person name="Prive F."/>
            <person name="Kaderbhai N.N."/>
            <person name="Girdwood S."/>
            <person name="Worgan H.J."/>
            <person name="Pinloche E."/>
            <person name="Scollan N.D."/>
            <person name="Huws S.A."/>
            <person name="Newbold C.J."/>
        </authorList>
    </citation>
    <scope>NUCLEOTIDE SEQUENCE [LARGE SCALE GENOMIC DNA]</scope>
    <source>
        <strain evidence="1 2">5S</strain>
    </source>
</reference>
<organism evidence="1 2">
    <name type="scientific">Anaerovibrio lipolyticus</name>
    <dbReference type="NCBI Taxonomy" id="82374"/>
    <lineage>
        <taxon>Bacteria</taxon>
        <taxon>Bacillati</taxon>
        <taxon>Bacillota</taxon>
        <taxon>Negativicutes</taxon>
        <taxon>Selenomonadales</taxon>
        <taxon>Selenomonadaceae</taxon>
        <taxon>Anaerovibrio</taxon>
    </lineage>
</organism>
<protein>
    <submittedName>
        <fullName evidence="1">Uncharacterized protein</fullName>
    </submittedName>
</protein>